<dbReference type="PANTHER" id="PTHR23110:SF111">
    <property type="entry name" value="LONGITUDINALS LACKING PROTEIN, ISOFORMS F_I_K_T"/>
    <property type="match status" value="1"/>
</dbReference>
<feature type="compositionally biased region" description="Polar residues" evidence="10">
    <location>
        <begin position="379"/>
        <end position="407"/>
    </location>
</feature>
<dbReference type="PROSITE" id="PS50097">
    <property type="entry name" value="BTB"/>
    <property type="match status" value="1"/>
</dbReference>
<dbReference type="GO" id="GO:0008270">
    <property type="term" value="F:zinc ion binding"/>
    <property type="evidence" value="ECO:0007669"/>
    <property type="project" value="UniProtKB-KW"/>
</dbReference>
<evidence type="ECO:0000256" key="9">
    <source>
        <dbReference type="PROSITE-ProRule" id="PRU00042"/>
    </source>
</evidence>
<evidence type="ECO:0000259" key="11">
    <source>
        <dbReference type="PROSITE" id="PS50097"/>
    </source>
</evidence>
<dbReference type="InterPro" id="IPR051095">
    <property type="entry name" value="Dros_DevTransReg"/>
</dbReference>
<dbReference type="GO" id="GO:0045476">
    <property type="term" value="P:nurse cell apoptotic process"/>
    <property type="evidence" value="ECO:0007669"/>
    <property type="project" value="UniProtKB-ARBA"/>
</dbReference>
<evidence type="ECO:0000313" key="13">
    <source>
        <dbReference type="Proteomes" id="UP000694846"/>
    </source>
</evidence>
<feature type="region of interest" description="Disordered" evidence="10">
    <location>
        <begin position="116"/>
        <end position="265"/>
    </location>
</feature>
<keyword evidence="13" id="KW-1185">Reference proteome</keyword>
<dbReference type="AlphaFoldDB" id="A0A8B8GF96"/>
<dbReference type="Proteomes" id="UP000694846">
    <property type="component" value="Unplaced"/>
</dbReference>
<keyword evidence="9" id="KW-0479">Metal-binding</keyword>
<evidence type="ECO:0000256" key="8">
    <source>
        <dbReference type="ARBA" id="ARBA00037382"/>
    </source>
</evidence>
<evidence type="ECO:0000256" key="1">
    <source>
        <dbReference type="ARBA" id="ARBA00004123"/>
    </source>
</evidence>
<dbReference type="GO" id="GO:0007464">
    <property type="term" value="P:R3/R4 cell fate commitment"/>
    <property type="evidence" value="ECO:0007669"/>
    <property type="project" value="UniProtKB-ARBA"/>
</dbReference>
<accession>A0A8B8GF96</accession>
<dbReference type="InterPro" id="IPR000210">
    <property type="entry name" value="BTB/POZ_dom"/>
</dbReference>
<dbReference type="GeneID" id="112691349"/>
<feature type="region of interest" description="Disordered" evidence="10">
    <location>
        <begin position="294"/>
        <end position="325"/>
    </location>
</feature>
<feature type="domain" description="BTB" evidence="11">
    <location>
        <begin position="33"/>
        <end position="98"/>
    </location>
</feature>
<feature type="domain" description="C2H2-type" evidence="12">
    <location>
        <begin position="412"/>
        <end position="432"/>
    </location>
</feature>
<comment type="function">
    <text evidence="8">Putative transcription factor required for axon growth and guidance in the central and peripheral nervous systems. Repels CNS axons away from the midline by promoting the expression of the midline repellent sli and its receptor robo.</text>
</comment>
<feature type="compositionally biased region" description="Polar residues" evidence="10">
    <location>
        <begin position="144"/>
        <end position="159"/>
    </location>
</feature>
<dbReference type="InterPro" id="IPR011333">
    <property type="entry name" value="SKP1/BTB/POZ_sf"/>
</dbReference>
<dbReference type="Pfam" id="PF00651">
    <property type="entry name" value="BTB"/>
    <property type="match status" value="1"/>
</dbReference>
<dbReference type="PANTHER" id="PTHR23110">
    <property type="entry name" value="BTB DOMAIN TRANSCRIPTION FACTOR"/>
    <property type="match status" value="1"/>
</dbReference>
<dbReference type="FunFam" id="3.30.710.10:FF:000091">
    <property type="entry name" value="Lola, isoform F"/>
    <property type="match status" value="1"/>
</dbReference>
<dbReference type="GO" id="GO:0007526">
    <property type="term" value="P:larval somatic muscle development"/>
    <property type="evidence" value="ECO:0007669"/>
    <property type="project" value="UniProtKB-ARBA"/>
</dbReference>
<sequence length="486" mass="53961">MAADNQQFCLRWNNHQSTLISVFDTLLESGTLVDCTLAAEGQYLKAHKVVLSACSPYLELLLSQHYEKHPIVILKDVKFQELKSMMDYMYRGEVNISQDKLSTFLKAAESLQIKGLTDGGGTEEGAATTAPAKAPIATPVRKPVQQQSVTRGPSASAQGLTIERRPESPHIRSRDDSASPTPRKRRRNLRRPSTSDDPDSHIDTSNSCDVPPLQSGALSGIGVPNIPATITKGAPLDDGDHETENSRINNHDEGVEGVAGPKIEPTGELIEPKTEYLEEMNNEDSIEDLTLDDDDDMDNSMDMSRAGPSHDNSNQSFGQWPITGNQSTDEVFMSAQEAVGAHRDTQASSAKYNRMMLDPLTKARLQYWTSTSETFHSTLATAPRQSTTQQQLTPSASPENTDGTVTATEPRFPCPKCPRSYRNRNHLYRHVRYECDRIKQYRCGICFKDFYRRDNLKTHINYKHLNKLNLTATPPPPVTGASTKEV</sequence>
<dbReference type="SUPFAM" id="SSF57667">
    <property type="entry name" value="beta-beta-alpha zinc fingers"/>
    <property type="match status" value="1"/>
</dbReference>
<dbReference type="OrthoDB" id="407106at2759"/>
<feature type="compositionally biased region" description="Polar residues" evidence="10">
    <location>
        <begin position="310"/>
        <end position="325"/>
    </location>
</feature>
<feature type="compositionally biased region" description="Low complexity" evidence="10">
    <location>
        <begin position="124"/>
        <end position="139"/>
    </location>
</feature>
<evidence type="ECO:0000256" key="6">
    <source>
        <dbReference type="ARBA" id="ARBA00023163"/>
    </source>
</evidence>
<keyword evidence="9" id="KW-0862">Zinc</keyword>
<dbReference type="GO" id="GO:0005634">
    <property type="term" value="C:nucleus"/>
    <property type="evidence" value="ECO:0007669"/>
    <property type="project" value="UniProtKB-SubCell"/>
</dbReference>
<dbReference type="SUPFAM" id="SSF54695">
    <property type="entry name" value="POZ domain"/>
    <property type="match status" value="1"/>
</dbReference>
<dbReference type="GO" id="GO:0045467">
    <property type="term" value="P:R7 cell development"/>
    <property type="evidence" value="ECO:0007669"/>
    <property type="project" value="UniProtKB-ARBA"/>
</dbReference>
<protein>
    <submittedName>
        <fullName evidence="14">Sex determination protein fruitless-like isoform X2</fullName>
    </submittedName>
</protein>
<dbReference type="GO" id="GO:0035167">
    <property type="term" value="P:larval lymph gland hemopoiesis"/>
    <property type="evidence" value="ECO:0007669"/>
    <property type="project" value="UniProtKB-ARBA"/>
</dbReference>
<dbReference type="GO" id="GO:0048813">
    <property type="term" value="P:dendrite morphogenesis"/>
    <property type="evidence" value="ECO:0007669"/>
    <property type="project" value="UniProtKB-ARBA"/>
</dbReference>
<evidence type="ECO:0000256" key="7">
    <source>
        <dbReference type="ARBA" id="ARBA00023242"/>
    </source>
</evidence>
<feature type="compositionally biased region" description="Basic and acidic residues" evidence="10">
    <location>
        <begin position="162"/>
        <end position="177"/>
    </location>
</feature>
<dbReference type="SMART" id="SM00225">
    <property type="entry name" value="BTB"/>
    <property type="match status" value="1"/>
</dbReference>
<dbReference type="Pfam" id="PF00096">
    <property type="entry name" value="zf-C2H2"/>
    <property type="match status" value="2"/>
</dbReference>
<evidence type="ECO:0000313" key="14">
    <source>
        <dbReference type="RefSeq" id="XP_025421312.1"/>
    </source>
</evidence>
<dbReference type="Gene3D" id="3.30.710.10">
    <property type="entry name" value="Potassium Channel Kv1.1, Chain A"/>
    <property type="match status" value="1"/>
</dbReference>
<dbReference type="GO" id="GO:0006357">
    <property type="term" value="P:regulation of transcription by RNA polymerase II"/>
    <property type="evidence" value="ECO:0007669"/>
    <property type="project" value="TreeGrafter"/>
</dbReference>
<dbReference type="Gene3D" id="3.30.160.60">
    <property type="entry name" value="Classic Zinc Finger"/>
    <property type="match status" value="1"/>
</dbReference>
<keyword evidence="3" id="KW-0221">Differentiation</keyword>
<dbReference type="InterPro" id="IPR036236">
    <property type="entry name" value="Znf_C2H2_sf"/>
</dbReference>
<dbReference type="GO" id="GO:0016199">
    <property type="term" value="P:axon midline choice point recognition"/>
    <property type="evidence" value="ECO:0007669"/>
    <property type="project" value="UniProtKB-ARBA"/>
</dbReference>
<dbReference type="PROSITE" id="PS50157">
    <property type="entry name" value="ZINC_FINGER_C2H2_2"/>
    <property type="match status" value="2"/>
</dbReference>
<dbReference type="InterPro" id="IPR013087">
    <property type="entry name" value="Znf_C2H2_type"/>
</dbReference>
<evidence type="ECO:0000256" key="2">
    <source>
        <dbReference type="ARBA" id="ARBA00022473"/>
    </source>
</evidence>
<keyword evidence="6" id="KW-0804">Transcription</keyword>
<comment type="subcellular location">
    <subcellularLocation>
        <location evidence="1">Nucleus</location>
    </subcellularLocation>
</comment>
<dbReference type="GO" id="GO:0008406">
    <property type="term" value="P:gonad development"/>
    <property type="evidence" value="ECO:0007669"/>
    <property type="project" value="UniProtKB-ARBA"/>
</dbReference>
<keyword evidence="4" id="KW-0524">Neurogenesis</keyword>
<keyword evidence="9" id="KW-0863">Zinc-finger</keyword>
<organism evidence="13 14">
    <name type="scientific">Sipha flava</name>
    <name type="common">yellow sugarcane aphid</name>
    <dbReference type="NCBI Taxonomy" id="143950"/>
    <lineage>
        <taxon>Eukaryota</taxon>
        <taxon>Metazoa</taxon>
        <taxon>Ecdysozoa</taxon>
        <taxon>Arthropoda</taxon>
        <taxon>Hexapoda</taxon>
        <taxon>Insecta</taxon>
        <taxon>Pterygota</taxon>
        <taxon>Neoptera</taxon>
        <taxon>Paraneoptera</taxon>
        <taxon>Hemiptera</taxon>
        <taxon>Sternorrhyncha</taxon>
        <taxon>Aphidomorpha</taxon>
        <taxon>Aphidoidea</taxon>
        <taxon>Aphididae</taxon>
        <taxon>Sipha</taxon>
    </lineage>
</organism>
<reference evidence="14" key="1">
    <citation type="submission" date="2025-08" db="UniProtKB">
        <authorList>
            <consortium name="RefSeq"/>
        </authorList>
    </citation>
    <scope>IDENTIFICATION</scope>
    <source>
        <tissue evidence="14">Whole body</tissue>
    </source>
</reference>
<dbReference type="PROSITE" id="PS00028">
    <property type="entry name" value="ZINC_FINGER_C2H2_1"/>
    <property type="match status" value="1"/>
</dbReference>
<evidence type="ECO:0000256" key="3">
    <source>
        <dbReference type="ARBA" id="ARBA00022782"/>
    </source>
</evidence>
<evidence type="ECO:0000259" key="12">
    <source>
        <dbReference type="PROSITE" id="PS50157"/>
    </source>
</evidence>
<proteinExistence type="predicted"/>
<feature type="compositionally biased region" description="Basic and acidic residues" evidence="10">
    <location>
        <begin position="242"/>
        <end position="254"/>
    </location>
</feature>
<gene>
    <name evidence="14" type="primary">LOC112691349</name>
</gene>
<keyword evidence="7" id="KW-0539">Nucleus</keyword>
<keyword evidence="5" id="KW-0805">Transcription regulation</keyword>
<dbReference type="CDD" id="cd18315">
    <property type="entry name" value="BTB_POZ_BAB-like"/>
    <property type="match status" value="1"/>
</dbReference>
<evidence type="ECO:0000256" key="5">
    <source>
        <dbReference type="ARBA" id="ARBA00023015"/>
    </source>
</evidence>
<feature type="domain" description="C2H2-type" evidence="12">
    <location>
        <begin position="441"/>
        <end position="469"/>
    </location>
</feature>
<dbReference type="RefSeq" id="XP_025421312.1">
    <property type="nucleotide sequence ID" value="XM_025565527.1"/>
</dbReference>
<keyword evidence="2" id="KW-0217">Developmental protein</keyword>
<dbReference type="SMART" id="SM00355">
    <property type="entry name" value="ZnF_C2H2"/>
    <property type="match status" value="2"/>
</dbReference>
<name>A0A8B8GF96_9HEMI</name>
<evidence type="ECO:0000256" key="4">
    <source>
        <dbReference type="ARBA" id="ARBA00022902"/>
    </source>
</evidence>
<feature type="region of interest" description="Disordered" evidence="10">
    <location>
        <begin position="379"/>
        <end position="408"/>
    </location>
</feature>
<evidence type="ECO:0000256" key="10">
    <source>
        <dbReference type="SAM" id="MobiDB-lite"/>
    </source>
</evidence>